<organism evidence="1 2">
    <name type="scientific">Portunus trituberculatus</name>
    <name type="common">Swimming crab</name>
    <name type="synonym">Neptunus trituberculatus</name>
    <dbReference type="NCBI Taxonomy" id="210409"/>
    <lineage>
        <taxon>Eukaryota</taxon>
        <taxon>Metazoa</taxon>
        <taxon>Ecdysozoa</taxon>
        <taxon>Arthropoda</taxon>
        <taxon>Crustacea</taxon>
        <taxon>Multicrustacea</taxon>
        <taxon>Malacostraca</taxon>
        <taxon>Eumalacostraca</taxon>
        <taxon>Eucarida</taxon>
        <taxon>Decapoda</taxon>
        <taxon>Pleocyemata</taxon>
        <taxon>Brachyura</taxon>
        <taxon>Eubrachyura</taxon>
        <taxon>Portunoidea</taxon>
        <taxon>Portunidae</taxon>
        <taxon>Portuninae</taxon>
        <taxon>Portunus</taxon>
    </lineage>
</organism>
<comment type="caution">
    <text evidence="1">The sequence shown here is derived from an EMBL/GenBank/DDBJ whole genome shotgun (WGS) entry which is preliminary data.</text>
</comment>
<reference evidence="1 2" key="1">
    <citation type="submission" date="2019-05" db="EMBL/GenBank/DDBJ databases">
        <title>Another draft genome of Portunus trituberculatus and its Hox gene families provides insights of decapod evolution.</title>
        <authorList>
            <person name="Jeong J.-H."/>
            <person name="Song I."/>
            <person name="Kim S."/>
            <person name="Choi T."/>
            <person name="Kim D."/>
            <person name="Ryu S."/>
            <person name="Kim W."/>
        </authorList>
    </citation>
    <scope>NUCLEOTIDE SEQUENCE [LARGE SCALE GENOMIC DNA]</scope>
    <source>
        <tissue evidence="1">Muscle</tissue>
    </source>
</reference>
<protein>
    <submittedName>
        <fullName evidence="1">Uncharacterized protein</fullName>
    </submittedName>
</protein>
<accession>A0A5B7ILI8</accession>
<dbReference type="EMBL" id="VSRR010060813">
    <property type="protein sequence ID" value="MPC82809.1"/>
    <property type="molecule type" value="Genomic_DNA"/>
</dbReference>
<sequence length="69" mass="8273">MEETSMIHCYVLMGKVLPLPMRTFGFRWNAESKLKRSQLICLNQEDETIKTVRRKITCSSPTYDLRYWQ</sequence>
<dbReference type="AlphaFoldDB" id="A0A5B7ILI8"/>
<dbReference type="Proteomes" id="UP000324222">
    <property type="component" value="Unassembled WGS sequence"/>
</dbReference>
<evidence type="ECO:0000313" key="2">
    <source>
        <dbReference type="Proteomes" id="UP000324222"/>
    </source>
</evidence>
<evidence type="ECO:0000313" key="1">
    <source>
        <dbReference type="EMBL" id="MPC82809.1"/>
    </source>
</evidence>
<proteinExistence type="predicted"/>
<keyword evidence="2" id="KW-1185">Reference proteome</keyword>
<gene>
    <name evidence="1" type="ORF">E2C01_077493</name>
</gene>
<name>A0A5B7ILI8_PORTR</name>